<reference evidence="2" key="1">
    <citation type="journal article" date="2015" name="BMC Genomics">
        <title>Draft genome of a commonly misdiagnosed multidrug resistant pathogen Candida auris.</title>
        <authorList>
            <person name="Chatterjee S."/>
            <person name="Alampalli S.V."/>
            <person name="Nageshan R.K."/>
            <person name="Chettiar S.T."/>
            <person name="Joshi S."/>
            <person name="Tatu U.S."/>
        </authorList>
    </citation>
    <scope>NUCLEOTIDE SEQUENCE [LARGE SCALE GENOMIC DNA]</scope>
    <source>
        <strain evidence="2">6684</strain>
    </source>
</reference>
<organism evidence="1 2">
    <name type="scientific">Candidozyma auris</name>
    <name type="common">Yeast</name>
    <name type="synonym">Candida auris</name>
    <dbReference type="NCBI Taxonomy" id="498019"/>
    <lineage>
        <taxon>Eukaryota</taxon>
        <taxon>Fungi</taxon>
        <taxon>Dikarya</taxon>
        <taxon>Ascomycota</taxon>
        <taxon>Saccharomycotina</taxon>
        <taxon>Pichiomycetes</taxon>
        <taxon>Metschnikowiaceae</taxon>
        <taxon>Candidozyma</taxon>
    </lineage>
</organism>
<gene>
    <name evidence="1" type="ORF">QG37_03637</name>
</gene>
<comment type="caution">
    <text evidence="1">The sequence shown here is derived from an EMBL/GenBank/DDBJ whole genome shotgun (WGS) entry which is preliminary data.</text>
</comment>
<name>A0A0L0NZB0_CANAR</name>
<protein>
    <submittedName>
        <fullName evidence="1">Uncharacterized protein</fullName>
    </submittedName>
</protein>
<sequence length="57" mass="6478">MVPFLKELSMVGIAGNEISIQILLLIQFATTSKEVTRWTFSSLPSNVDQIQFYRALM</sequence>
<evidence type="ECO:0000313" key="2">
    <source>
        <dbReference type="Proteomes" id="UP000037122"/>
    </source>
</evidence>
<dbReference type="VEuPathDB" id="FungiDB:QG37_03637"/>
<proteinExistence type="predicted"/>
<dbReference type="Proteomes" id="UP000037122">
    <property type="component" value="Unassembled WGS sequence"/>
</dbReference>
<dbReference type="AlphaFoldDB" id="A0A0L0NZB0"/>
<dbReference type="EMBL" id="LGST01000023">
    <property type="protein sequence ID" value="KND99496.1"/>
    <property type="molecule type" value="Genomic_DNA"/>
</dbReference>
<evidence type="ECO:0000313" key="1">
    <source>
        <dbReference type="EMBL" id="KND99496.1"/>
    </source>
</evidence>
<accession>A0A0L0NZB0</accession>